<evidence type="ECO:0000313" key="2">
    <source>
        <dbReference type="EMBL" id="KKR42083.1"/>
    </source>
</evidence>
<evidence type="ECO:0000313" key="3">
    <source>
        <dbReference type="Proteomes" id="UP000034881"/>
    </source>
</evidence>
<comment type="caution">
    <text evidence="2">The sequence shown here is derived from an EMBL/GenBank/DDBJ whole genome shotgun (WGS) entry which is preliminary data.</text>
</comment>
<name>A0A0G0QPQ9_9BACT</name>
<evidence type="ECO:0000256" key="1">
    <source>
        <dbReference type="SAM" id="MobiDB-lite"/>
    </source>
</evidence>
<sequence>MKYDAQIAEFKNLLPSAKNILIAVPAGADIDKLAAGLSLFLTFETAGKEVSIVCDDNILVSQSHLFGVDHVSKNISLSEGGNLTLTLEGVAAADGSVPSLEKLDWYAENNNLNLVFHVLPGQTFQPSRIVPKFQGSGFNLIFVVGASNLNVLGNLYSQNQQVFSGTHIVNIDSSSVNTSFGQTNVLDTSASSVSEIMTSLISDLGYSLDQDSASNLLAGIFDATNNLQNPKITADTYMAVANCLRVGGRKPSSVAAQAQPAYDWNAISVAGGQKTVPQTPSIPDFMTPPVVAPVSPTQASTDVNDKNQASPEERPVEEGVISETVEPEWLTPKIFKGTNLG</sequence>
<proteinExistence type="predicted"/>
<organism evidence="2 3">
    <name type="scientific">Candidatus Daviesbacteria bacterium GW2011_GWC2_40_12</name>
    <dbReference type="NCBI Taxonomy" id="1618431"/>
    <lineage>
        <taxon>Bacteria</taxon>
        <taxon>Candidatus Daviesiibacteriota</taxon>
    </lineage>
</organism>
<dbReference type="PANTHER" id="PTHR47618">
    <property type="entry name" value="BIFUNCTIONAL OLIGORIBONUCLEASE AND PAP PHOSPHATASE NRNA"/>
    <property type="match status" value="1"/>
</dbReference>
<dbReference type="AlphaFoldDB" id="A0A0G0QPQ9"/>
<protein>
    <submittedName>
        <fullName evidence="2">Phosphoesterase RecJ domain protein</fullName>
    </submittedName>
</protein>
<dbReference type="PANTHER" id="PTHR47618:SF1">
    <property type="entry name" value="BIFUNCTIONAL OLIGORIBONUCLEASE AND PAP PHOSPHATASE NRNA"/>
    <property type="match status" value="1"/>
</dbReference>
<reference evidence="2 3" key="1">
    <citation type="journal article" date="2015" name="Nature">
        <title>rRNA introns, odd ribosomes, and small enigmatic genomes across a large radiation of phyla.</title>
        <authorList>
            <person name="Brown C.T."/>
            <person name="Hug L.A."/>
            <person name="Thomas B.C."/>
            <person name="Sharon I."/>
            <person name="Castelle C.J."/>
            <person name="Singh A."/>
            <person name="Wilkins M.J."/>
            <person name="Williams K.H."/>
            <person name="Banfield J.F."/>
        </authorList>
    </citation>
    <scope>NUCLEOTIDE SEQUENCE [LARGE SCALE GENOMIC DNA]</scope>
</reference>
<dbReference type="Gene3D" id="3.90.1640.10">
    <property type="entry name" value="inorganic pyrophosphatase (n-terminal core)"/>
    <property type="match status" value="1"/>
</dbReference>
<gene>
    <name evidence="2" type="ORF">UT77_C0004G0067</name>
</gene>
<dbReference type="Proteomes" id="UP000034881">
    <property type="component" value="Unassembled WGS sequence"/>
</dbReference>
<dbReference type="SUPFAM" id="SSF64182">
    <property type="entry name" value="DHH phosphoesterases"/>
    <property type="match status" value="1"/>
</dbReference>
<dbReference type="EMBL" id="LBYB01000004">
    <property type="protein sequence ID" value="KKR42083.1"/>
    <property type="molecule type" value="Genomic_DNA"/>
</dbReference>
<accession>A0A0G0QPQ9</accession>
<feature type="compositionally biased region" description="Polar residues" evidence="1">
    <location>
        <begin position="295"/>
        <end position="310"/>
    </location>
</feature>
<feature type="region of interest" description="Disordered" evidence="1">
    <location>
        <begin position="292"/>
        <end position="323"/>
    </location>
</feature>
<dbReference type="InterPro" id="IPR051319">
    <property type="entry name" value="Oligoribo/pAp-PDE_c-di-AMP_PDE"/>
</dbReference>
<dbReference type="InterPro" id="IPR038763">
    <property type="entry name" value="DHH_sf"/>
</dbReference>